<dbReference type="Gene3D" id="1.10.357.10">
    <property type="entry name" value="Tetracycline Repressor, domain 2"/>
    <property type="match status" value="1"/>
</dbReference>
<dbReference type="SUPFAM" id="SSF46689">
    <property type="entry name" value="Homeodomain-like"/>
    <property type="match status" value="1"/>
</dbReference>
<reference evidence="6" key="1">
    <citation type="journal article" date="2019" name="Int. J. Syst. Evol. Microbiol.">
        <title>The Global Catalogue of Microorganisms (GCM) 10K type strain sequencing project: providing services to taxonomists for standard genome sequencing and annotation.</title>
        <authorList>
            <consortium name="The Broad Institute Genomics Platform"/>
            <consortium name="The Broad Institute Genome Sequencing Center for Infectious Disease"/>
            <person name="Wu L."/>
            <person name="Ma J."/>
        </authorList>
    </citation>
    <scope>NUCLEOTIDE SEQUENCE [LARGE SCALE GENOMIC DNA]</scope>
    <source>
        <strain evidence="6">CCM 8980</strain>
    </source>
</reference>
<keyword evidence="3" id="KW-0472">Membrane</keyword>
<feature type="domain" description="HTH tetR-type" evidence="4">
    <location>
        <begin position="8"/>
        <end position="68"/>
    </location>
</feature>
<dbReference type="PROSITE" id="PS50977">
    <property type="entry name" value="HTH_TETR_2"/>
    <property type="match status" value="1"/>
</dbReference>
<dbReference type="InterPro" id="IPR050624">
    <property type="entry name" value="HTH-type_Tx_Regulator"/>
</dbReference>
<proteinExistence type="predicted"/>
<keyword evidence="3" id="KW-0812">Transmembrane</keyword>
<dbReference type="InterPro" id="IPR009057">
    <property type="entry name" value="Homeodomain-like_sf"/>
</dbReference>
<dbReference type="Proteomes" id="UP001597196">
    <property type="component" value="Unassembled WGS sequence"/>
</dbReference>
<protein>
    <submittedName>
        <fullName evidence="5">TetR/AcrR family transcriptional regulator</fullName>
    </submittedName>
</protein>
<dbReference type="EMBL" id="JBHTOC010000010">
    <property type="protein sequence ID" value="MFD1430180.1"/>
    <property type="molecule type" value="Genomic_DNA"/>
</dbReference>
<sequence length="194" mass="22358">MTEDRRSVRTEQAIRAAYEALVIEKGVAPIKVSELTECAGINRKTFYLHYDTIDDLMWSYADSISDELTARLSEHSYDEYASHRGLLLSVFVDFLETNHDFYNYVMTHETYGHTDQKVQERLIEEIAGGIRDNRRIDHDYSVLFATFIVTNMMAMLRMQVNGYTHFPKMEIRAAITKLNVSGLSGFDVLKPAEN</sequence>
<evidence type="ECO:0000256" key="2">
    <source>
        <dbReference type="PROSITE-ProRule" id="PRU00335"/>
    </source>
</evidence>
<feature type="transmembrane region" description="Helical" evidence="3">
    <location>
        <begin position="140"/>
        <end position="160"/>
    </location>
</feature>
<evidence type="ECO:0000256" key="1">
    <source>
        <dbReference type="ARBA" id="ARBA00023125"/>
    </source>
</evidence>
<evidence type="ECO:0000313" key="5">
    <source>
        <dbReference type="EMBL" id="MFD1430180.1"/>
    </source>
</evidence>
<organism evidence="5 6">
    <name type="scientific">Lacticaseibacillus mingshuiensis</name>
    <dbReference type="NCBI Taxonomy" id="2799574"/>
    <lineage>
        <taxon>Bacteria</taxon>
        <taxon>Bacillati</taxon>
        <taxon>Bacillota</taxon>
        <taxon>Bacilli</taxon>
        <taxon>Lactobacillales</taxon>
        <taxon>Lactobacillaceae</taxon>
        <taxon>Lacticaseibacillus</taxon>
    </lineage>
</organism>
<accession>A0ABW4CH78</accession>
<keyword evidence="3" id="KW-1133">Transmembrane helix</keyword>
<evidence type="ECO:0000259" key="4">
    <source>
        <dbReference type="PROSITE" id="PS50977"/>
    </source>
</evidence>
<dbReference type="InterPro" id="IPR001647">
    <property type="entry name" value="HTH_TetR"/>
</dbReference>
<keyword evidence="1 2" id="KW-0238">DNA-binding</keyword>
<gene>
    <name evidence="5" type="ORF">ACFQ4P_07970</name>
</gene>
<feature type="DNA-binding region" description="H-T-H motif" evidence="2">
    <location>
        <begin position="31"/>
        <end position="50"/>
    </location>
</feature>
<dbReference type="RefSeq" id="WP_203626384.1">
    <property type="nucleotide sequence ID" value="NZ_BOLQ01000004.1"/>
</dbReference>
<keyword evidence="6" id="KW-1185">Reference proteome</keyword>
<dbReference type="PANTHER" id="PTHR43479:SF7">
    <property type="entry name" value="TETR-FAMILY TRANSCRIPTIONAL REGULATOR"/>
    <property type="match status" value="1"/>
</dbReference>
<dbReference type="PANTHER" id="PTHR43479">
    <property type="entry name" value="ACREF/ENVCD OPERON REPRESSOR-RELATED"/>
    <property type="match status" value="1"/>
</dbReference>
<evidence type="ECO:0000313" key="6">
    <source>
        <dbReference type="Proteomes" id="UP001597196"/>
    </source>
</evidence>
<comment type="caution">
    <text evidence="5">The sequence shown here is derived from an EMBL/GenBank/DDBJ whole genome shotgun (WGS) entry which is preliminary data.</text>
</comment>
<evidence type="ECO:0000256" key="3">
    <source>
        <dbReference type="SAM" id="Phobius"/>
    </source>
</evidence>
<name>A0ABW4CH78_9LACO</name>